<feature type="region of interest" description="Disordered" evidence="1">
    <location>
        <begin position="1"/>
        <end position="27"/>
    </location>
</feature>
<organism evidence="2 3">
    <name type="scientific">Buddleja alternifolia</name>
    <dbReference type="NCBI Taxonomy" id="168488"/>
    <lineage>
        <taxon>Eukaryota</taxon>
        <taxon>Viridiplantae</taxon>
        <taxon>Streptophyta</taxon>
        <taxon>Embryophyta</taxon>
        <taxon>Tracheophyta</taxon>
        <taxon>Spermatophyta</taxon>
        <taxon>Magnoliopsida</taxon>
        <taxon>eudicotyledons</taxon>
        <taxon>Gunneridae</taxon>
        <taxon>Pentapetalae</taxon>
        <taxon>asterids</taxon>
        <taxon>lamiids</taxon>
        <taxon>Lamiales</taxon>
        <taxon>Scrophulariaceae</taxon>
        <taxon>Buddlejeae</taxon>
        <taxon>Buddleja</taxon>
    </lineage>
</organism>
<feature type="region of interest" description="Disordered" evidence="1">
    <location>
        <begin position="218"/>
        <end position="259"/>
    </location>
</feature>
<proteinExistence type="predicted"/>
<reference evidence="2" key="1">
    <citation type="submission" date="2019-10" db="EMBL/GenBank/DDBJ databases">
        <authorList>
            <person name="Zhang R."/>
            <person name="Pan Y."/>
            <person name="Wang J."/>
            <person name="Ma R."/>
            <person name="Yu S."/>
        </authorList>
    </citation>
    <scope>NUCLEOTIDE SEQUENCE</scope>
    <source>
        <strain evidence="2">LA-IB0</strain>
        <tissue evidence="2">Leaf</tissue>
    </source>
</reference>
<feature type="compositionally biased region" description="Basic and acidic residues" evidence="1">
    <location>
        <begin position="360"/>
        <end position="372"/>
    </location>
</feature>
<protein>
    <submittedName>
        <fullName evidence="2">Uncharacterized protein</fullName>
    </submittedName>
</protein>
<dbReference type="PANTHER" id="PTHR21654">
    <property type="entry name" value="FI21293P1"/>
    <property type="match status" value="1"/>
</dbReference>
<keyword evidence="3" id="KW-1185">Reference proteome</keyword>
<sequence length="388" mass="44271">MHSGYGIPEIHHRQQQQQESHAGDNNCAPVLLSMNQTHILEQIHTLPATQQLFLDQHHFFPPQSRLSHHYGGGAASSSAFLPVNFKLGLNEICTRNNSNYKDCSVSSMIEGEDALVRGSEQYEVPEARHYSSLGMLHCWQNQQDSSIKQQPFWEPLPSEVSNENSEIVDRQEHIEMSQKEALTNCLESKSRAHFGELEAIYKRLGTSESNQTTCPIEPVTNTHLPVGIDHGSEANSTGEEVRNATKKRKKKKKKKETTSYNQMISPMAEFIENLVKQVIDHQENLHKKFAEVIERLDVERREREENWRNQELAHFEQEAAERAHERHLAESREATIVSYLEKITGQKINLPSIKSNSSSKSDDFDHGDDGARKGVFKSKIRDILDTEK</sequence>
<dbReference type="EMBL" id="WHWC01000010">
    <property type="protein sequence ID" value="KAG8375756.1"/>
    <property type="molecule type" value="Genomic_DNA"/>
</dbReference>
<comment type="caution">
    <text evidence="2">The sequence shown here is derived from an EMBL/GenBank/DDBJ whole genome shotgun (WGS) entry which is preliminary data.</text>
</comment>
<dbReference type="AlphaFoldDB" id="A0AAV6WZ46"/>
<dbReference type="Proteomes" id="UP000826271">
    <property type="component" value="Unassembled WGS sequence"/>
</dbReference>
<accession>A0AAV6WZ46</accession>
<feature type="region of interest" description="Disordered" evidence="1">
    <location>
        <begin position="350"/>
        <end position="372"/>
    </location>
</feature>
<evidence type="ECO:0000313" key="3">
    <source>
        <dbReference type="Proteomes" id="UP000826271"/>
    </source>
</evidence>
<feature type="compositionally biased region" description="Basic residues" evidence="1">
    <location>
        <begin position="244"/>
        <end position="255"/>
    </location>
</feature>
<evidence type="ECO:0000256" key="1">
    <source>
        <dbReference type="SAM" id="MobiDB-lite"/>
    </source>
</evidence>
<evidence type="ECO:0000313" key="2">
    <source>
        <dbReference type="EMBL" id="KAG8375756.1"/>
    </source>
</evidence>
<dbReference type="PANTHER" id="PTHR21654:SF31">
    <property type="entry name" value="OS02G0104500 PROTEIN"/>
    <property type="match status" value="1"/>
</dbReference>
<gene>
    <name evidence="2" type="ORF">BUALT_Bualt10G0133400</name>
</gene>
<name>A0AAV6WZ46_9LAMI</name>